<keyword evidence="1" id="KW-0802">TPR repeat</keyword>
<evidence type="ECO:0000313" key="2">
    <source>
        <dbReference type="EMBL" id="TET60950.1"/>
    </source>
</evidence>
<dbReference type="AlphaFoldDB" id="A0A523W1P3"/>
<dbReference type="InterPro" id="IPR019734">
    <property type="entry name" value="TPR_rpt"/>
</dbReference>
<feature type="repeat" description="TPR" evidence="1">
    <location>
        <begin position="326"/>
        <end position="359"/>
    </location>
</feature>
<dbReference type="PANTHER" id="PTHR12558">
    <property type="entry name" value="CELL DIVISION CYCLE 16,23,27"/>
    <property type="match status" value="1"/>
</dbReference>
<accession>A0A523W1P3</accession>
<dbReference type="PROSITE" id="PS50005">
    <property type="entry name" value="TPR"/>
    <property type="match status" value="3"/>
</dbReference>
<proteinExistence type="predicted"/>
<sequence length="479" mass="56051">VTDQIVEITKYSFPSWSDILRDPSASYDQRMMSKWGTDYRLPAFVRDHTPPTALMMYPPWVAPWINQGNPLLLEYFLYPRKIYPEDYQKIGTNKAITHIMVAWGKGKPIDWRMYGWPKFPVNSRKFFHFPRKREVFLAQLSIESFSSDTSSKDLAKNLVSSSPLLENYLSDSEKEVNDHRLLQFDRPLEYLSLTYTFNNYDYWTKKVRVSLTDNISVKARVRANLRHGVNLVAEVWYSNGELAIFGSSPNRKPDSWEDLAIDDLYERAKRYGASRGWNTKKMEIAKIGINPGLPLEMPYLEKYGVIELERGQKRKNEELDIKVDCAPHFLARGNFYRAKNEIKEAIANYQLSALLNPEDAWVHFNLGEMHRKQGRLGKTVEEYQKAIELEPNIAWFHFALGEVYRKENKSNLALRSLKRAAQIDPSGIWLQNALGDLYLERKMYEEAYQHFEVASRYKYSAGRRHAKEALEWLKKRNSS</sequence>
<feature type="repeat" description="TPR" evidence="1">
    <location>
        <begin position="394"/>
        <end position="427"/>
    </location>
</feature>
<dbReference type="PANTHER" id="PTHR12558:SF13">
    <property type="entry name" value="CELL DIVISION CYCLE PROTEIN 27 HOMOLOG"/>
    <property type="match status" value="1"/>
</dbReference>
<dbReference type="SUPFAM" id="SSF48452">
    <property type="entry name" value="TPR-like"/>
    <property type="match status" value="1"/>
</dbReference>
<dbReference type="Pfam" id="PF13414">
    <property type="entry name" value="TPR_11"/>
    <property type="match status" value="1"/>
</dbReference>
<dbReference type="EMBL" id="SOIZ01000274">
    <property type="protein sequence ID" value="TET60950.1"/>
    <property type="molecule type" value="Genomic_DNA"/>
</dbReference>
<feature type="repeat" description="TPR" evidence="1">
    <location>
        <begin position="360"/>
        <end position="393"/>
    </location>
</feature>
<organism evidence="2 3">
    <name type="scientific">Aerophobetes bacterium</name>
    <dbReference type="NCBI Taxonomy" id="2030807"/>
    <lineage>
        <taxon>Bacteria</taxon>
        <taxon>Candidatus Aerophobota</taxon>
    </lineage>
</organism>
<dbReference type="Gene3D" id="1.25.40.10">
    <property type="entry name" value="Tetratricopeptide repeat domain"/>
    <property type="match status" value="1"/>
</dbReference>
<name>A0A523W1P3_UNCAE</name>
<gene>
    <name evidence="2" type="ORF">E3J48_06110</name>
</gene>
<dbReference type="SMART" id="SM00028">
    <property type="entry name" value="TPR"/>
    <property type="match status" value="4"/>
</dbReference>
<dbReference type="Proteomes" id="UP000319130">
    <property type="component" value="Unassembled WGS sequence"/>
</dbReference>
<dbReference type="PROSITE" id="PS50293">
    <property type="entry name" value="TPR_REGION"/>
    <property type="match status" value="1"/>
</dbReference>
<reference evidence="2 3" key="1">
    <citation type="submission" date="2019-03" db="EMBL/GenBank/DDBJ databases">
        <title>Metabolic potential of uncultured bacteria and archaea associated with petroleum seepage in deep-sea sediments.</title>
        <authorList>
            <person name="Dong X."/>
            <person name="Hubert C."/>
        </authorList>
    </citation>
    <scope>NUCLEOTIDE SEQUENCE [LARGE SCALE GENOMIC DNA]</scope>
    <source>
        <strain evidence="2">E29_bin52</strain>
    </source>
</reference>
<comment type="caution">
    <text evidence="2">The sequence shown here is derived from an EMBL/GenBank/DDBJ whole genome shotgun (WGS) entry which is preliminary data.</text>
</comment>
<evidence type="ECO:0000256" key="1">
    <source>
        <dbReference type="PROSITE-ProRule" id="PRU00339"/>
    </source>
</evidence>
<evidence type="ECO:0000313" key="3">
    <source>
        <dbReference type="Proteomes" id="UP000319130"/>
    </source>
</evidence>
<dbReference type="InterPro" id="IPR011990">
    <property type="entry name" value="TPR-like_helical_dom_sf"/>
</dbReference>
<protein>
    <submittedName>
        <fullName evidence="2">Tetratricopeptide repeat protein</fullName>
    </submittedName>
</protein>
<feature type="non-terminal residue" evidence="2">
    <location>
        <position position="1"/>
    </location>
</feature>